<gene>
    <name evidence="1" type="ORF">PUV54_15060</name>
</gene>
<evidence type="ECO:0000313" key="1">
    <source>
        <dbReference type="EMBL" id="WDI31269.1"/>
    </source>
</evidence>
<accession>A0AAE9ZB28</accession>
<organism evidence="1 2">
    <name type="scientific">Hyphococcus flavus</name>
    <dbReference type="NCBI Taxonomy" id="1866326"/>
    <lineage>
        <taxon>Bacteria</taxon>
        <taxon>Pseudomonadati</taxon>
        <taxon>Pseudomonadota</taxon>
        <taxon>Alphaproteobacteria</taxon>
        <taxon>Parvularculales</taxon>
        <taxon>Parvularculaceae</taxon>
        <taxon>Hyphococcus</taxon>
    </lineage>
</organism>
<protein>
    <recommendedName>
        <fullName evidence="3">Tail specific protease domain-containing protein</fullName>
    </recommendedName>
</protein>
<dbReference type="Gene3D" id="3.90.226.10">
    <property type="entry name" value="2-enoyl-CoA Hydratase, Chain A, domain 1"/>
    <property type="match status" value="1"/>
</dbReference>
<name>A0AAE9ZB28_9PROT</name>
<dbReference type="KEGG" id="hfl:PUV54_15060"/>
<reference evidence="1" key="1">
    <citation type="submission" date="2023-02" db="EMBL/GenBank/DDBJ databases">
        <title>Genome sequence of Hyphococcus flavus.</title>
        <authorList>
            <person name="Rong J.-C."/>
            <person name="Zhao Q."/>
            <person name="Yi M."/>
            <person name="Wu J.-Y."/>
        </authorList>
    </citation>
    <scope>NUCLEOTIDE SEQUENCE</scope>
    <source>
        <strain evidence="1">MCCC 1K03223</strain>
    </source>
</reference>
<dbReference type="EMBL" id="CP118166">
    <property type="protein sequence ID" value="WDI31269.1"/>
    <property type="molecule type" value="Genomic_DNA"/>
</dbReference>
<dbReference type="AlphaFoldDB" id="A0AAE9ZB28"/>
<dbReference type="RefSeq" id="WP_274493120.1">
    <property type="nucleotide sequence ID" value="NZ_CP118166.1"/>
</dbReference>
<evidence type="ECO:0000313" key="2">
    <source>
        <dbReference type="Proteomes" id="UP001214043"/>
    </source>
</evidence>
<dbReference type="SUPFAM" id="SSF52096">
    <property type="entry name" value="ClpP/crotonase"/>
    <property type="match status" value="1"/>
</dbReference>
<sequence length="483" mass="53500">MKLFFKIIGGLFLLFLVASAVMAAMNWQMVMQIVRYNPLVIPAMYGEPADLQEANEQDLKFARKLLKYDRSFSDEAETKFLTQLDALNEQAATLSKAELYLGVARAVAHADNGHTNLSTYPLYSEFNHANVKFFWFADGLYIVRAHNMYADLVGARVTGIGNKTPEEIVGSLSQYLGGAANFRRLYATFHLESPQMMHAAGLAASPDALQLTVIDRTGQERDVALAAVSRDASLDVPGRRPFVTLQAIPMDGEGDDWTRTLNLTGSDAPLYLRNSDENFFWTKLDNSGVYIRPQLLLNRDDAVLVEQFEEVLGAFSDGELGYMVVDLRWSPGGDYTQVIDFVKSAPEKLSADGRLYIVTGPQTFSAAIVMTAFLKYYGGEKSVIIGEQNGDREQFWAERGPLPFELPNSGFSINYSTGYHDWANGCADRHEYCFTQNIIHEVPAGSLAPDVMIAPTFADYASGGDLIMNYILSAQAPPDQESD</sequence>
<proteinExistence type="predicted"/>
<keyword evidence="2" id="KW-1185">Reference proteome</keyword>
<dbReference type="Proteomes" id="UP001214043">
    <property type="component" value="Chromosome"/>
</dbReference>
<evidence type="ECO:0008006" key="3">
    <source>
        <dbReference type="Google" id="ProtNLM"/>
    </source>
</evidence>
<dbReference type="InterPro" id="IPR029045">
    <property type="entry name" value="ClpP/crotonase-like_dom_sf"/>
</dbReference>